<proteinExistence type="predicted"/>
<protein>
    <submittedName>
        <fullName evidence="1">Putative DNA-binding protein</fullName>
    </submittedName>
</protein>
<comment type="caution">
    <text evidence="1">The sequence shown here is derived from an EMBL/GenBank/DDBJ whole genome shotgun (WGS) entry which is preliminary data.</text>
</comment>
<reference evidence="1 2" key="1">
    <citation type="submission" date="2020-08" db="EMBL/GenBank/DDBJ databases">
        <title>Genomic Encyclopedia of Type Strains, Phase IV (KMG-IV): sequencing the most valuable type-strain genomes for metagenomic binning, comparative biology and taxonomic classification.</title>
        <authorList>
            <person name="Goeker M."/>
        </authorList>
    </citation>
    <scope>NUCLEOTIDE SEQUENCE [LARGE SCALE GENOMIC DNA]</scope>
    <source>
        <strain evidence="1 2">DSM 12251</strain>
    </source>
</reference>
<evidence type="ECO:0000313" key="1">
    <source>
        <dbReference type="EMBL" id="MBB5040548.1"/>
    </source>
</evidence>
<gene>
    <name evidence="1" type="ORF">HNQ64_004836</name>
</gene>
<dbReference type="AlphaFoldDB" id="A0A7W8DSD9"/>
<keyword evidence="1" id="KW-0238">DNA-binding</keyword>
<organism evidence="1 2">
    <name type="scientific">Prosthecobacter dejongeii</name>
    <dbReference type="NCBI Taxonomy" id="48465"/>
    <lineage>
        <taxon>Bacteria</taxon>
        <taxon>Pseudomonadati</taxon>
        <taxon>Verrucomicrobiota</taxon>
        <taxon>Verrucomicrobiia</taxon>
        <taxon>Verrucomicrobiales</taxon>
        <taxon>Verrucomicrobiaceae</taxon>
        <taxon>Prosthecobacter</taxon>
    </lineage>
</organism>
<name>A0A7W8DSD9_9BACT</name>
<dbReference type="RefSeq" id="WP_221305553.1">
    <property type="nucleotide sequence ID" value="NZ_JACHIF010000015.1"/>
</dbReference>
<keyword evidence="2" id="KW-1185">Reference proteome</keyword>
<dbReference type="Proteomes" id="UP000534294">
    <property type="component" value="Unassembled WGS sequence"/>
</dbReference>
<accession>A0A7W8DSD9</accession>
<dbReference type="GO" id="GO:0003677">
    <property type="term" value="F:DNA binding"/>
    <property type="evidence" value="ECO:0007669"/>
    <property type="project" value="UniProtKB-KW"/>
</dbReference>
<evidence type="ECO:0000313" key="2">
    <source>
        <dbReference type="Proteomes" id="UP000534294"/>
    </source>
</evidence>
<dbReference type="EMBL" id="JACHIF010000015">
    <property type="protein sequence ID" value="MBB5040548.1"/>
    <property type="molecule type" value="Genomic_DNA"/>
</dbReference>
<sequence>MAKTPKTDRTTPIAFRLSDDKQRRLTALASAEGLSSGEYARELVLTKIDEHEIINQEVQQLRAEFQVFRSDFALAVEALLVAASNNHPLTAEQARQWVDDRIRRPSNLPRKA</sequence>